<reference evidence="2" key="1">
    <citation type="submission" date="2018-02" db="EMBL/GenBank/DDBJ databases">
        <title>Rhizophora mucronata_Transcriptome.</title>
        <authorList>
            <person name="Meera S.P."/>
            <person name="Sreeshan A."/>
            <person name="Augustine A."/>
        </authorList>
    </citation>
    <scope>NUCLEOTIDE SEQUENCE</scope>
    <source>
        <tissue evidence="2">Leaf</tissue>
    </source>
</reference>
<dbReference type="EMBL" id="GGEC01091320">
    <property type="protein sequence ID" value="MBX71804.1"/>
    <property type="molecule type" value="Transcribed_RNA"/>
</dbReference>
<keyword evidence="1" id="KW-0812">Transmembrane</keyword>
<evidence type="ECO:0000256" key="1">
    <source>
        <dbReference type="SAM" id="Phobius"/>
    </source>
</evidence>
<sequence length="66" mass="7554">MIQFLASSLEGKGLHSESFHLIQKCYEIGLFTSPQLRITQQQNATGWQILICVILSFVFFVLFFAN</sequence>
<organism evidence="2">
    <name type="scientific">Rhizophora mucronata</name>
    <name type="common">Asiatic mangrove</name>
    <dbReference type="NCBI Taxonomy" id="61149"/>
    <lineage>
        <taxon>Eukaryota</taxon>
        <taxon>Viridiplantae</taxon>
        <taxon>Streptophyta</taxon>
        <taxon>Embryophyta</taxon>
        <taxon>Tracheophyta</taxon>
        <taxon>Spermatophyta</taxon>
        <taxon>Magnoliopsida</taxon>
        <taxon>eudicotyledons</taxon>
        <taxon>Gunneridae</taxon>
        <taxon>Pentapetalae</taxon>
        <taxon>rosids</taxon>
        <taxon>fabids</taxon>
        <taxon>Malpighiales</taxon>
        <taxon>Rhizophoraceae</taxon>
        <taxon>Rhizophora</taxon>
    </lineage>
</organism>
<proteinExistence type="predicted"/>
<feature type="transmembrane region" description="Helical" evidence="1">
    <location>
        <begin position="46"/>
        <end position="65"/>
    </location>
</feature>
<keyword evidence="1" id="KW-1133">Transmembrane helix</keyword>
<dbReference type="AlphaFoldDB" id="A0A2P2QY53"/>
<keyword evidence="1" id="KW-0472">Membrane</keyword>
<evidence type="ECO:0000313" key="2">
    <source>
        <dbReference type="EMBL" id="MBX71804.1"/>
    </source>
</evidence>
<accession>A0A2P2QY53</accession>
<protein>
    <submittedName>
        <fullName evidence="2">Uncharacterized protein</fullName>
    </submittedName>
</protein>
<name>A0A2P2QY53_RHIMU</name>